<proteinExistence type="predicted"/>
<evidence type="ECO:0000313" key="2">
    <source>
        <dbReference type="WBParaSite" id="jg15976"/>
    </source>
</evidence>
<reference evidence="2" key="1">
    <citation type="submission" date="2022-11" db="UniProtKB">
        <authorList>
            <consortium name="WormBaseParasite"/>
        </authorList>
    </citation>
    <scope>IDENTIFICATION</scope>
</reference>
<evidence type="ECO:0000313" key="1">
    <source>
        <dbReference type="Proteomes" id="UP000887574"/>
    </source>
</evidence>
<name>A0A915D646_9BILA</name>
<accession>A0A915D646</accession>
<organism evidence="1 2">
    <name type="scientific">Ditylenchus dipsaci</name>
    <dbReference type="NCBI Taxonomy" id="166011"/>
    <lineage>
        <taxon>Eukaryota</taxon>
        <taxon>Metazoa</taxon>
        <taxon>Ecdysozoa</taxon>
        <taxon>Nematoda</taxon>
        <taxon>Chromadorea</taxon>
        <taxon>Rhabditida</taxon>
        <taxon>Tylenchina</taxon>
        <taxon>Tylenchomorpha</taxon>
        <taxon>Sphaerularioidea</taxon>
        <taxon>Anguinidae</taxon>
        <taxon>Anguininae</taxon>
        <taxon>Ditylenchus</taxon>
    </lineage>
</organism>
<sequence>MTLNLPLITRNVLVMGSPKFLNKAWKIILSATPTSGVVCLKQILACAARETVVLLPMTRCCRTLGEFARSFLPRWKMGTLVLLLW</sequence>
<dbReference type="AlphaFoldDB" id="A0A915D646"/>
<protein>
    <submittedName>
        <fullName evidence="2">Uncharacterized protein</fullName>
    </submittedName>
</protein>
<dbReference type="WBParaSite" id="jg15976">
    <property type="protein sequence ID" value="jg15976"/>
    <property type="gene ID" value="jg15976"/>
</dbReference>
<dbReference type="Proteomes" id="UP000887574">
    <property type="component" value="Unplaced"/>
</dbReference>
<keyword evidence="1" id="KW-1185">Reference proteome</keyword>